<keyword evidence="1" id="KW-0175">Coiled coil</keyword>
<proteinExistence type="predicted"/>
<name>A0A2Z7CL74_9LAMI</name>
<evidence type="ECO:0000313" key="3">
    <source>
        <dbReference type="EMBL" id="KZV45546.1"/>
    </source>
</evidence>
<protein>
    <recommendedName>
        <fullName evidence="5">Dystroglycan-like</fullName>
    </recommendedName>
</protein>
<evidence type="ECO:0000313" key="4">
    <source>
        <dbReference type="Proteomes" id="UP000250235"/>
    </source>
</evidence>
<gene>
    <name evidence="3" type="ORF">F511_26651</name>
</gene>
<feature type="compositionally biased region" description="Basic residues" evidence="2">
    <location>
        <begin position="284"/>
        <end position="295"/>
    </location>
</feature>
<feature type="coiled-coil region" evidence="1">
    <location>
        <begin position="495"/>
        <end position="522"/>
    </location>
</feature>
<dbReference type="EMBL" id="KQ996054">
    <property type="protein sequence ID" value="KZV45546.1"/>
    <property type="molecule type" value="Genomic_DNA"/>
</dbReference>
<reference evidence="3 4" key="1">
    <citation type="journal article" date="2015" name="Proc. Natl. Acad. Sci. U.S.A.">
        <title>The resurrection genome of Boea hygrometrica: A blueprint for survival of dehydration.</title>
        <authorList>
            <person name="Xiao L."/>
            <person name="Yang G."/>
            <person name="Zhang L."/>
            <person name="Yang X."/>
            <person name="Zhao S."/>
            <person name="Ji Z."/>
            <person name="Zhou Q."/>
            <person name="Hu M."/>
            <person name="Wang Y."/>
            <person name="Chen M."/>
            <person name="Xu Y."/>
            <person name="Jin H."/>
            <person name="Xiao X."/>
            <person name="Hu G."/>
            <person name="Bao F."/>
            <person name="Hu Y."/>
            <person name="Wan P."/>
            <person name="Li L."/>
            <person name="Deng X."/>
            <person name="Kuang T."/>
            <person name="Xiang C."/>
            <person name="Zhu J.K."/>
            <person name="Oliver M.J."/>
            <person name="He Y."/>
        </authorList>
    </citation>
    <scope>NUCLEOTIDE SEQUENCE [LARGE SCALE GENOMIC DNA]</scope>
    <source>
        <strain evidence="4">cv. XS01</strain>
    </source>
</reference>
<dbReference type="Proteomes" id="UP000250235">
    <property type="component" value="Unassembled WGS sequence"/>
</dbReference>
<feature type="region of interest" description="Disordered" evidence="2">
    <location>
        <begin position="222"/>
        <end position="243"/>
    </location>
</feature>
<sequence>MLEALVASGLNGFLGCLSEIYEAALVEFFQNASIRDGQVISTVQGKLVEISEEVFARTFEFPMEGLMDLNEVPKDFVFDARSVFSFNGEHLSTSCKKREMKFEFRLLCDILEKSVTVKARSFDAITHERFLMMTAIYGGIKVNWGRMLFNIFKVMVTPGSRQARGYAIQICILLKNVQNLELGNSKEFPPLKILTAKTVGRYIAINEKIGVDEVEDESRVKTTPAKKVASRKRPAAAVHDPVVKKKRTRVGQAVVAKDSALVSVAQEAIPLQVVEPITAAQPPKLKRKAPKRKLKFPQGSEDEPVAKDADAGDVEKQSDEPTADEVDNIIAQMDAIQSSYSDSDSSSGHDLMDIHVDTPCFSLRLMLFKEQIHVDTPCFSLRTDALQGTNTVVDQPRLISTAPTATVFTESFAQLRDSIYQISIKQVRTQRSLDDLKSELLFKIDNLAKASAEARDQQTQYIHNSLKSVRQEARTQGDVLFVKLNEFQKGTRAHHALVTTELADIRNEVKAMNEQLATIQSEMLGFRAQAQENHLNLSTQLGFLVDYINRGGYAKKGEGGISRTQPPPDDQRRPIGGSGSRGSGGDGSNQRRDRGGSSKKRHSCSSGGGGPVGHIRRDAEYWICGKRQF</sequence>
<feature type="compositionally biased region" description="Gly residues" evidence="2">
    <location>
        <begin position="576"/>
        <end position="587"/>
    </location>
</feature>
<organism evidence="3 4">
    <name type="scientific">Dorcoceras hygrometricum</name>
    <dbReference type="NCBI Taxonomy" id="472368"/>
    <lineage>
        <taxon>Eukaryota</taxon>
        <taxon>Viridiplantae</taxon>
        <taxon>Streptophyta</taxon>
        <taxon>Embryophyta</taxon>
        <taxon>Tracheophyta</taxon>
        <taxon>Spermatophyta</taxon>
        <taxon>Magnoliopsida</taxon>
        <taxon>eudicotyledons</taxon>
        <taxon>Gunneridae</taxon>
        <taxon>Pentapetalae</taxon>
        <taxon>asterids</taxon>
        <taxon>lamiids</taxon>
        <taxon>Lamiales</taxon>
        <taxon>Gesneriaceae</taxon>
        <taxon>Didymocarpoideae</taxon>
        <taxon>Trichosporeae</taxon>
        <taxon>Loxocarpinae</taxon>
        <taxon>Dorcoceras</taxon>
    </lineage>
</organism>
<dbReference type="OrthoDB" id="1839301at2759"/>
<keyword evidence="4" id="KW-1185">Reference proteome</keyword>
<evidence type="ECO:0000256" key="1">
    <source>
        <dbReference type="SAM" id="Coils"/>
    </source>
</evidence>
<feature type="region of interest" description="Disordered" evidence="2">
    <location>
        <begin position="556"/>
        <end position="615"/>
    </location>
</feature>
<dbReference type="AlphaFoldDB" id="A0A2Z7CL74"/>
<feature type="compositionally biased region" description="Basic and acidic residues" evidence="2">
    <location>
        <begin position="304"/>
        <end position="319"/>
    </location>
</feature>
<accession>A0A2Z7CL74</accession>
<evidence type="ECO:0008006" key="5">
    <source>
        <dbReference type="Google" id="ProtNLM"/>
    </source>
</evidence>
<feature type="region of interest" description="Disordered" evidence="2">
    <location>
        <begin position="283"/>
        <end position="324"/>
    </location>
</feature>
<evidence type="ECO:0000256" key="2">
    <source>
        <dbReference type="SAM" id="MobiDB-lite"/>
    </source>
</evidence>